<dbReference type="STRING" id="1121421.SAMN02745123_03629"/>
<protein>
    <recommendedName>
        <fullName evidence="3">DUF2634 domain-containing protein</fullName>
    </recommendedName>
</protein>
<name>A0A1M6WH12_9FIRM</name>
<dbReference type="Proteomes" id="UP000183997">
    <property type="component" value="Unassembled WGS sequence"/>
</dbReference>
<dbReference type="Pfam" id="PF10934">
    <property type="entry name" value="Sheath_initiator"/>
    <property type="match status" value="1"/>
</dbReference>
<dbReference type="EMBL" id="FRAR01000030">
    <property type="protein sequence ID" value="SHK92978.1"/>
    <property type="molecule type" value="Genomic_DNA"/>
</dbReference>
<reference evidence="2" key="1">
    <citation type="submission" date="2016-11" db="EMBL/GenBank/DDBJ databases">
        <authorList>
            <person name="Varghese N."/>
            <person name="Submissions S."/>
        </authorList>
    </citation>
    <scope>NUCLEOTIDE SEQUENCE [LARGE SCALE GENOMIC DNA]</scope>
    <source>
        <strain evidence="2">DSM 10349</strain>
    </source>
</reference>
<dbReference type="InterPro" id="IPR020288">
    <property type="entry name" value="Sheath_initiator"/>
</dbReference>
<organism evidence="1 2">
    <name type="scientific">Desulforamulus aeronauticus DSM 10349</name>
    <dbReference type="NCBI Taxonomy" id="1121421"/>
    <lineage>
        <taxon>Bacteria</taxon>
        <taxon>Bacillati</taxon>
        <taxon>Bacillota</taxon>
        <taxon>Clostridia</taxon>
        <taxon>Eubacteriales</taxon>
        <taxon>Peptococcaceae</taxon>
        <taxon>Desulforamulus</taxon>
    </lineage>
</organism>
<keyword evidence="2" id="KW-1185">Reference proteome</keyword>
<evidence type="ECO:0008006" key="3">
    <source>
        <dbReference type="Google" id="ProtNLM"/>
    </source>
</evidence>
<proteinExistence type="predicted"/>
<evidence type="ECO:0000313" key="1">
    <source>
        <dbReference type="EMBL" id="SHK92978.1"/>
    </source>
</evidence>
<dbReference type="AlphaFoldDB" id="A0A1M6WH12"/>
<sequence>MPSIFPTIPAEPLAMAETKQKQVQFGRSVRFDFNSGEFIMTPTGKIAQSTDLDAWLEWCQKALNTERYRYLVYSRSFGQEYDDLIGSHLTREGNESEITRMTTECLLVDPRTASVQDFTFHWEDDRVYFTCKVLSVRGENGQINGEVKM</sequence>
<evidence type="ECO:0000313" key="2">
    <source>
        <dbReference type="Proteomes" id="UP000183997"/>
    </source>
</evidence>
<dbReference type="OrthoDB" id="89089at2"/>
<dbReference type="RefSeq" id="WP_072917166.1">
    <property type="nucleotide sequence ID" value="NZ_FRAR01000030.1"/>
</dbReference>
<gene>
    <name evidence="1" type="ORF">SAMN02745123_03629</name>
</gene>
<accession>A0A1M6WH12</accession>